<dbReference type="GO" id="GO:0098021">
    <property type="term" value="C:viral capsid, decoration"/>
    <property type="evidence" value="ECO:0007669"/>
    <property type="project" value="UniProtKB-UniRule"/>
</dbReference>
<proteinExistence type="inferred from homology"/>
<dbReference type="Gene3D" id="2.60.40.10">
    <property type="entry name" value="Immunoglobulins"/>
    <property type="match status" value="2"/>
</dbReference>
<evidence type="ECO:0000313" key="2">
    <source>
        <dbReference type="EMBL" id="ARB05975.1"/>
    </source>
</evidence>
<name>A0A1V0DXV3_9CAUD</name>
<dbReference type="HAMAP" id="MF_04116">
    <property type="entry name" value="HOC_T4"/>
    <property type="match status" value="1"/>
</dbReference>
<organism evidence="2 3">
    <name type="scientific">Yersinia phage fHe-Yen9-01</name>
    <dbReference type="NCBI Taxonomy" id="1965363"/>
    <lineage>
        <taxon>Viruses</taxon>
        <taxon>Duplodnaviria</taxon>
        <taxon>Heunggongvirae</taxon>
        <taxon>Uroviricota</taxon>
        <taxon>Caudoviricetes</taxon>
        <taxon>Pantevenvirales</taxon>
        <taxon>Straboviridae</taxon>
        <taxon>Tevenvirinae</taxon>
        <taxon>Tegunavirus</taxon>
        <taxon>Tegunavirus fheyen901</taxon>
    </lineage>
</organism>
<evidence type="ECO:0000256" key="1">
    <source>
        <dbReference type="HAMAP-Rule" id="MF_04116"/>
    </source>
</evidence>
<reference evidence="2 3" key="1">
    <citation type="submission" date="2017-02" db="EMBL/GenBank/DDBJ databases">
        <title>Characterization and complete genome sequence of Yersinia bacteriophage, fHe-Yen9-01.</title>
        <authorList>
            <person name="Jun J.W."/>
            <person name="Wicklund A."/>
            <person name="Skurnik M."/>
        </authorList>
    </citation>
    <scope>NUCLEOTIDE SEQUENCE [LARGE SCALE GENOMIC DNA]</scope>
</reference>
<gene>
    <name evidence="2" type="ORF">fHeYen901_202</name>
</gene>
<keyword evidence="1" id="KW-0946">Virion</keyword>
<keyword evidence="3" id="KW-1185">Reference proteome</keyword>
<evidence type="ECO:0000313" key="3">
    <source>
        <dbReference type="Proteomes" id="UP000222840"/>
    </source>
</evidence>
<dbReference type="Proteomes" id="UP000222840">
    <property type="component" value="Segment"/>
</dbReference>
<dbReference type="InterPro" id="IPR038998">
    <property type="entry name" value="HOC"/>
</dbReference>
<keyword evidence="1" id="KW-0167">Capsid protein</keyword>
<accession>A0A1V0DXV3</accession>
<dbReference type="EMBL" id="KY593455">
    <property type="protein sequence ID" value="ARB05975.1"/>
    <property type="molecule type" value="Genomic_DNA"/>
</dbReference>
<sequence>MAYTVVLTPKPATGVIGAVQTFTATTAGAASAGTDSFVWTVDGVSQASTTSTLDYTITGPAGTKNIAVTATHTPTDAGATESANDTTVLTVSNKTITATLALSPTAVNAEIGATTVVTATVTGAPVGAIITYAWKRNNNIIAGQSAQTISVTEANVANYTLKCEATVVATDYTTAVLTKDAVVTITLKTMTLGCTIVSDKSTVSYGEQFTLTATPSGVPAGGLVDYIWKKGGVAITGAGKGPIYSALAGDVGTAVYSCTLEAIHPDYTPATKTSNDVSLTIGKANQQTMAVLVTDKLTITTKQSTTLTVNVANAPSGSTFKYEWTVDGTAAGTDSNKFVFSNTTPDSYEIVCKLTVTNPNYNDYSSDTNEVIIVVKTASVEPTIDVYIHPLPSRNSAYIWCGWWVMMEIQRIAASGGNWKIDEPTKPYYQHRLVLANMLEDYPEVDVQESRNGYIVHRTALELGIIYDYY</sequence>
<protein>
    <recommendedName>
        <fullName evidence="1">Highly immunogenic outer capsid protein</fullName>
        <shortName evidence="1">Hoc</shortName>
    </recommendedName>
</protein>
<dbReference type="InterPro" id="IPR013783">
    <property type="entry name" value="Ig-like_fold"/>
</dbReference>
<comment type="function">
    <text evidence="1">Capsid decoration protein that binds as a monomer at the center of each major capsid protein hexamer once maturation and expension of the capsid has occured. It only has a marginal effect on head stability. Dispensable for the head morphogenesis and phage infection.</text>
</comment>
<comment type="similarity">
    <text evidence="1">Belongs to the Tevenvirinae Hoc family.</text>
</comment>
<comment type="subunit">
    <text evidence="1">Monomer. Interacts with the major capsid protein; one hoc molecule associates with each hexamer facet.</text>
</comment>
<feature type="region of interest" description="Interaction with the major capsid protein" evidence="1">
    <location>
        <begin position="449"/>
        <end position="453"/>
    </location>
</feature>
<comment type="subcellular location">
    <subcellularLocation>
        <location evidence="1">Virion</location>
    </subcellularLocation>
</comment>